<name>A0A2Z6Q2P3_9GLOM</name>
<dbReference type="AlphaFoldDB" id="A0A2Z6Q2P3"/>
<accession>A0A2Z6Q2P3</accession>
<dbReference type="Proteomes" id="UP000247702">
    <property type="component" value="Unassembled WGS sequence"/>
</dbReference>
<proteinExistence type="predicted"/>
<dbReference type="EMBL" id="BEXD01000098">
    <property type="protein sequence ID" value="GBB84233.1"/>
    <property type="molecule type" value="Genomic_DNA"/>
</dbReference>
<evidence type="ECO:0000313" key="1">
    <source>
        <dbReference type="EMBL" id="GBB84233.1"/>
    </source>
</evidence>
<gene>
    <name evidence="1" type="ORF">RclHR1_10860003</name>
</gene>
<organism evidence="1 2">
    <name type="scientific">Rhizophagus clarus</name>
    <dbReference type="NCBI Taxonomy" id="94130"/>
    <lineage>
        <taxon>Eukaryota</taxon>
        <taxon>Fungi</taxon>
        <taxon>Fungi incertae sedis</taxon>
        <taxon>Mucoromycota</taxon>
        <taxon>Glomeromycotina</taxon>
        <taxon>Glomeromycetes</taxon>
        <taxon>Glomerales</taxon>
        <taxon>Glomeraceae</taxon>
        <taxon>Rhizophagus</taxon>
    </lineage>
</organism>
<evidence type="ECO:0000313" key="2">
    <source>
        <dbReference type="Proteomes" id="UP000247702"/>
    </source>
</evidence>
<protein>
    <submittedName>
        <fullName evidence="1">Uncharacterized protein</fullName>
    </submittedName>
</protein>
<sequence length="84" mass="9593">MLRYQLFPSAMGEAPEVSYYQYTRMDPYKISFVEAKNFKEVMKELASSVVDVNTNTYLNLLSEGHLTHGAKFKGIQSNSTTEVF</sequence>
<reference evidence="1 2" key="1">
    <citation type="submission" date="2017-11" db="EMBL/GenBank/DDBJ databases">
        <title>The genome of Rhizophagus clarus HR1 reveals common genetic basis of auxotrophy among arbuscular mycorrhizal fungi.</title>
        <authorList>
            <person name="Kobayashi Y."/>
        </authorList>
    </citation>
    <scope>NUCLEOTIDE SEQUENCE [LARGE SCALE GENOMIC DNA]</scope>
    <source>
        <strain evidence="1 2">HR1</strain>
    </source>
</reference>
<comment type="caution">
    <text evidence="1">The sequence shown here is derived from an EMBL/GenBank/DDBJ whole genome shotgun (WGS) entry which is preliminary data.</text>
</comment>
<keyword evidence="2" id="KW-1185">Reference proteome</keyword>